<dbReference type="Proteomes" id="UP000807504">
    <property type="component" value="Unassembled WGS sequence"/>
</dbReference>
<reference evidence="2" key="1">
    <citation type="journal article" date="2020" name="bioRxiv">
        <title>Chromosome-level reference genome of the European wasp spider Argiope bruennichi: a resource for studies on range expansion and evolutionary adaptation.</title>
        <authorList>
            <person name="Sheffer M.M."/>
            <person name="Hoppe A."/>
            <person name="Krehenwinkel H."/>
            <person name="Uhl G."/>
            <person name="Kuss A.W."/>
            <person name="Jensen L."/>
            <person name="Jensen C."/>
            <person name="Gillespie R.G."/>
            <person name="Hoff K.J."/>
            <person name="Prost S."/>
        </authorList>
    </citation>
    <scope>NUCLEOTIDE SEQUENCE</scope>
</reference>
<name>A0A8T0E8L5_ARGBR</name>
<dbReference type="EMBL" id="JABXBU010002230">
    <property type="protein sequence ID" value="KAF8768093.1"/>
    <property type="molecule type" value="Genomic_DNA"/>
</dbReference>
<evidence type="ECO:0000256" key="1">
    <source>
        <dbReference type="SAM" id="MobiDB-lite"/>
    </source>
</evidence>
<accession>A0A8T0E8L5</accession>
<feature type="region of interest" description="Disordered" evidence="1">
    <location>
        <begin position="1"/>
        <end position="35"/>
    </location>
</feature>
<feature type="compositionally biased region" description="Polar residues" evidence="1">
    <location>
        <begin position="1"/>
        <end position="19"/>
    </location>
</feature>
<dbReference type="AlphaFoldDB" id="A0A8T0E8L5"/>
<evidence type="ECO:0000313" key="2">
    <source>
        <dbReference type="EMBL" id="KAF8768093.1"/>
    </source>
</evidence>
<evidence type="ECO:0000313" key="3">
    <source>
        <dbReference type="Proteomes" id="UP000807504"/>
    </source>
</evidence>
<protein>
    <submittedName>
        <fullName evidence="2">Uncharacterized protein</fullName>
    </submittedName>
</protein>
<proteinExistence type="predicted"/>
<keyword evidence="3" id="KW-1185">Reference proteome</keyword>
<sequence length="108" mass="12175">MQLSFSPHTAKTSFETKASTAAEDDDDSRRNHGCRSNRYLPNLSTLVSSRSTIAFPICLGKKRVFILTSQSERKRTDRSTFDLLPGSRICGYSYMTIPRKVTIPGKRN</sequence>
<organism evidence="2 3">
    <name type="scientific">Argiope bruennichi</name>
    <name type="common">Wasp spider</name>
    <name type="synonym">Aranea bruennichi</name>
    <dbReference type="NCBI Taxonomy" id="94029"/>
    <lineage>
        <taxon>Eukaryota</taxon>
        <taxon>Metazoa</taxon>
        <taxon>Ecdysozoa</taxon>
        <taxon>Arthropoda</taxon>
        <taxon>Chelicerata</taxon>
        <taxon>Arachnida</taxon>
        <taxon>Araneae</taxon>
        <taxon>Araneomorphae</taxon>
        <taxon>Entelegynae</taxon>
        <taxon>Araneoidea</taxon>
        <taxon>Araneidae</taxon>
        <taxon>Argiope</taxon>
    </lineage>
</organism>
<gene>
    <name evidence="2" type="ORF">HNY73_020947</name>
</gene>
<reference evidence="2" key="2">
    <citation type="submission" date="2020-06" db="EMBL/GenBank/DDBJ databases">
        <authorList>
            <person name="Sheffer M."/>
        </authorList>
    </citation>
    <scope>NUCLEOTIDE SEQUENCE</scope>
</reference>
<comment type="caution">
    <text evidence="2">The sequence shown here is derived from an EMBL/GenBank/DDBJ whole genome shotgun (WGS) entry which is preliminary data.</text>
</comment>